<feature type="compositionally biased region" description="Polar residues" evidence="9">
    <location>
        <begin position="478"/>
        <end position="490"/>
    </location>
</feature>
<feature type="region of interest" description="Disordered" evidence="9">
    <location>
        <begin position="109"/>
        <end position="147"/>
    </location>
</feature>
<evidence type="ECO:0000259" key="11">
    <source>
        <dbReference type="Pfam" id="PF10475"/>
    </source>
</evidence>
<protein>
    <recommendedName>
        <fullName evidence="3">Vacuolar protein sorting-associated protein 54</fullName>
    </recommendedName>
</protein>
<dbReference type="VEuPathDB" id="FungiDB:UREG_03959"/>
<dbReference type="GO" id="GO:0019905">
    <property type="term" value="F:syntaxin binding"/>
    <property type="evidence" value="ECO:0007669"/>
    <property type="project" value="TreeGrafter"/>
</dbReference>
<evidence type="ECO:0000313" key="12">
    <source>
        <dbReference type="EMBL" id="EEP79113.1"/>
    </source>
</evidence>
<dbReference type="eggNOG" id="KOG2115">
    <property type="taxonomic scope" value="Eukaryota"/>
</dbReference>
<accession>C4JMA1</accession>
<name>C4JMA1_UNCRE</name>
<dbReference type="Proteomes" id="UP000002058">
    <property type="component" value="Unassembled WGS sequence"/>
</dbReference>
<evidence type="ECO:0000256" key="9">
    <source>
        <dbReference type="SAM" id="MobiDB-lite"/>
    </source>
</evidence>
<dbReference type="EMBL" id="CH476616">
    <property type="protein sequence ID" value="EEP79113.1"/>
    <property type="molecule type" value="Genomic_DNA"/>
</dbReference>
<dbReference type="RefSeq" id="XP_002544442.1">
    <property type="nucleotide sequence ID" value="XM_002544396.1"/>
</dbReference>
<keyword evidence="5" id="KW-0653">Protein transport</keyword>
<dbReference type="PANTHER" id="PTHR12965:SF0">
    <property type="entry name" value="VACUOLAR PROTEIN SORTING-ASSOCIATED PROTEIN 54"/>
    <property type="match status" value="1"/>
</dbReference>
<dbReference type="GO" id="GO:0000938">
    <property type="term" value="C:GARP complex"/>
    <property type="evidence" value="ECO:0007669"/>
    <property type="project" value="InterPro"/>
</dbReference>
<feature type="compositionally biased region" description="Basic and acidic residues" evidence="9">
    <location>
        <begin position="1021"/>
        <end position="1030"/>
    </location>
</feature>
<evidence type="ECO:0000256" key="8">
    <source>
        <dbReference type="SAM" id="Coils"/>
    </source>
</evidence>
<feature type="region of interest" description="Disordered" evidence="9">
    <location>
        <begin position="465"/>
        <end position="490"/>
    </location>
</feature>
<comment type="subcellular location">
    <subcellularLocation>
        <location evidence="1">Golgi apparatus</location>
        <location evidence="1">trans-Golgi network</location>
    </subcellularLocation>
</comment>
<evidence type="ECO:0000256" key="5">
    <source>
        <dbReference type="ARBA" id="ARBA00022927"/>
    </source>
</evidence>
<dbReference type="KEGG" id="ure:UREG_03959"/>
<evidence type="ECO:0000259" key="10">
    <source>
        <dbReference type="Pfam" id="PF07928"/>
    </source>
</evidence>
<organism evidence="12 13">
    <name type="scientific">Uncinocarpus reesii (strain UAMH 1704)</name>
    <dbReference type="NCBI Taxonomy" id="336963"/>
    <lineage>
        <taxon>Eukaryota</taxon>
        <taxon>Fungi</taxon>
        <taxon>Dikarya</taxon>
        <taxon>Ascomycota</taxon>
        <taxon>Pezizomycotina</taxon>
        <taxon>Eurotiomycetes</taxon>
        <taxon>Eurotiomycetidae</taxon>
        <taxon>Onygenales</taxon>
        <taxon>Onygenaceae</taxon>
        <taxon>Uncinocarpus</taxon>
    </lineage>
</organism>
<feature type="compositionally biased region" description="Polar residues" evidence="9">
    <location>
        <begin position="109"/>
        <end position="122"/>
    </location>
</feature>
<feature type="region of interest" description="Disordered" evidence="9">
    <location>
        <begin position="25"/>
        <end position="50"/>
    </location>
</feature>
<evidence type="ECO:0000256" key="4">
    <source>
        <dbReference type="ARBA" id="ARBA00022448"/>
    </source>
</evidence>
<sequence length="1030" mass="113910">MQNGSIAESGQNAISTLLQPPIVRTGLLPHTSAPSSGYKPPSTRDIPPVTLTNIPRVESASFQSYISQIGTHYDSLHRSKEIENKNDSPYRQNAETPKSPELDTILSQQLDRRQSTSSSLYPSSADALSRRGSALSHKARGPSTTPLSTIPKIYFDENFQLENPRTFDIVSERSEVISSQKPSSAADSLVEIQPTKRKALATNAILQEKLSWYLDTVEIHLISSISTASTSFFSALGSLKELQAEAEASVQKIQTLRNDLAKLDNDMALGGLRVVNLRRRRENVRKLANAVTQLQAVITSVSQCEQMVQEGDIENAIDELDDAERLIAGKSAIRPRVELAGESIIDLRGIKALEGASDDLAQLRYRIGTGYETRFLETLLQDLRDHVDAVPPEVTLLRLGDTFQRSRRASRQPLASPRYINMDDGLRSRLGRDLAGLGRSRHTMPAATAFKNVILREMKSIIRRQLPSSSEDDAESIMSASTHGGRQLTQQEKSTILARNLRALDPDDAHNMLTKVYTGISESLRRLSVQVKVLLDITSGLEHSANPVSVRSPTRSPSMPNFEDVASPGEAATIAKDEILQVLDMSSLLGQAVDIVQSQIVKVLKVRLEQIEQLTLPQFLKYFSLNRLFADECEAISGRSGAALKTVVDNQIKAYIGSFSDRHRHRIVQVMDSDKWVAKDFGDSETVLLNRILLASTEEIDAWTASSKIWEAETDDTESIPVTNGSAVNGNGVSAPAKDRIRCAIVDEQKYILPESAILMVKVIGEYQHLMTGIPSMIPDIASNFLECLKLFNSRLSQLILGAGATKSAGLKNITAKHLSLASQALSLIMSLTPYVREFIRRYCTSPPLMAEFDKIRRLYQDHQSGIHEKVVDIMNSRSVINANSMKKIDWELQKDVNAVSPYMEVLAKETETLHKVLTKHLPETTVMMIMAPVFSNYRDQWTKAFQSVTLHSETARQRMLSDAQFFKSKVDKLDGAGDLGDHLVGVIKSKTIVSPPARTSSSSEPATKDSPALSETPQPDQRKDNENQP</sequence>
<keyword evidence="13" id="KW-1185">Reference proteome</keyword>
<dbReference type="Pfam" id="PF10475">
    <property type="entry name" value="Vps54_N"/>
    <property type="match status" value="1"/>
</dbReference>
<dbReference type="InterPro" id="IPR012501">
    <property type="entry name" value="Vps54_C"/>
</dbReference>
<feature type="region of interest" description="Disordered" evidence="9">
    <location>
        <begin position="82"/>
        <end position="101"/>
    </location>
</feature>
<feature type="domain" description="Vacuolar protein sorting-associated protein 54 C-terminal" evidence="10">
    <location>
        <begin position="748"/>
        <end position="878"/>
    </location>
</feature>
<feature type="domain" description="Vacuolar protein sorting-associated protein 54 N-terminal" evidence="11">
    <location>
        <begin position="208"/>
        <end position="327"/>
    </location>
</feature>
<dbReference type="PANTHER" id="PTHR12965">
    <property type="entry name" value="VACUOLAR PROTEIN SORTING 54"/>
    <property type="match status" value="1"/>
</dbReference>
<gene>
    <name evidence="12" type="ORF">UREG_03959</name>
</gene>
<comment type="similarity">
    <text evidence="2">Belongs to the VPS54 family.</text>
</comment>
<reference evidence="13" key="1">
    <citation type="journal article" date="2009" name="Genome Res.">
        <title>Comparative genomic analyses of the human fungal pathogens Coccidioides and their relatives.</title>
        <authorList>
            <person name="Sharpton T.J."/>
            <person name="Stajich J.E."/>
            <person name="Rounsley S.D."/>
            <person name="Gardner M.J."/>
            <person name="Wortman J.R."/>
            <person name="Jordar V.S."/>
            <person name="Maiti R."/>
            <person name="Kodira C.D."/>
            <person name="Neafsey D.E."/>
            <person name="Zeng Q."/>
            <person name="Hung C.-Y."/>
            <person name="McMahan C."/>
            <person name="Muszewska A."/>
            <person name="Grynberg M."/>
            <person name="Mandel M.A."/>
            <person name="Kellner E.M."/>
            <person name="Barker B.M."/>
            <person name="Galgiani J.N."/>
            <person name="Orbach M.J."/>
            <person name="Kirkland T.N."/>
            <person name="Cole G.T."/>
            <person name="Henn M.R."/>
            <person name="Birren B.W."/>
            <person name="Taylor J.W."/>
        </authorList>
    </citation>
    <scope>NUCLEOTIDE SEQUENCE [LARGE SCALE GENOMIC DNA]</scope>
    <source>
        <strain evidence="13">UAMH 1704</strain>
    </source>
</reference>
<dbReference type="Gene3D" id="6.10.250.860">
    <property type="match status" value="1"/>
</dbReference>
<dbReference type="STRING" id="336963.C4JMA1"/>
<keyword evidence="6" id="KW-0333">Golgi apparatus</keyword>
<proteinExistence type="inferred from homology"/>
<dbReference type="Pfam" id="PF07928">
    <property type="entry name" value="Vps54"/>
    <property type="match status" value="1"/>
</dbReference>
<keyword evidence="7 8" id="KW-0175">Coiled coil</keyword>
<dbReference type="GO" id="GO:0005829">
    <property type="term" value="C:cytosol"/>
    <property type="evidence" value="ECO:0007669"/>
    <property type="project" value="GOC"/>
</dbReference>
<dbReference type="GeneID" id="8444741"/>
<dbReference type="OMA" id="FSFVQSY"/>
<dbReference type="FunCoup" id="C4JMA1">
    <property type="interactions" value="400"/>
</dbReference>
<keyword evidence="4" id="KW-0813">Transport</keyword>
<dbReference type="HOGENOM" id="CLU_003094_1_0_1"/>
<dbReference type="AlphaFoldDB" id="C4JMA1"/>
<evidence type="ECO:0000256" key="2">
    <source>
        <dbReference type="ARBA" id="ARBA00009150"/>
    </source>
</evidence>
<dbReference type="InParanoid" id="C4JMA1"/>
<dbReference type="GO" id="GO:0015031">
    <property type="term" value="P:protein transport"/>
    <property type="evidence" value="ECO:0007669"/>
    <property type="project" value="UniProtKB-KW"/>
</dbReference>
<feature type="region of interest" description="Disordered" evidence="9">
    <location>
        <begin position="991"/>
        <end position="1030"/>
    </location>
</feature>
<dbReference type="InterPro" id="IPR019515">
    <property type="entry name" value="VPS54_N"/>
</dbReference>
<evidence type="ECO:0000256" key="6">
    <source>
        <dbReference type="ARBA" id="ARBA00023034"/>
    </source>
</evidence>
<evidence type="ECO:0000256" key="7">
    <source>
        <dbReference type="ARBA" id="ARBA00023054"/>
    </source>
</evidence>
<evidence type="ECO:0000256" key="1">
    <source>
        <dbReference type="ARBA" id="ARBA00004601"/>
    </source>
</evidence>
<evidence type="ECO:0000313" key="13">
    <source>
        <dbReference type="Proteomes" id="UP000002058"/>
    </source>
</evidence>
<evidence type="ECO:0000256" key="3">
    <source>
        <dbReference type="ARBA" id="ARBA00017665"/>
    </source>
</evidence>
<dbReference type="OrthoDB" id="10259024at2759"/>
<dbReference type="GO" id="GO:0042147">
    <property type="term" value="P:retrograde transport, endosome to Golgi"/>
    <property type="evidence" value="ECO:0007669"/>
    <property type="project" value="InterPro"/>
</dbReference>
<feature type="coiled-coil region" evidence="8">
    <location>
        <begin position="239"/>
        <end position="266"/>
    </location>
</feature>
<dbReference type="GO" id="GO:0006896">
    <property type="term" value="P:Golgi to vacuole transport"/>
    <property type="evidence" value="ECO:0007669"/>
    <property type="project" value="TreeGrafter"/>
</dbReference>
<dbReference type="InterPro" id="IPR039745">
    <property type="entry name" value="Vps54"/>
</dbReference>